<dbReference type="Gene3D" id="2.60.120.470">
    <property type="entry name" value="PITH domain"/>
    <property type="match status" value="1"/>
</dbReference>
<dbReference type="GO" id="GO:0005634">
    <property type="term" value="C:nucleus"/>
    <property type="evidence" value="ECO:0007669"/>
    <property type="project" value="TreeGrafter"/>
</dbReference>
<proteinExistence type="inferred from homology"/>
<evidence type="ECO:0000256" key="1">
    <source>
        <dbReference type="ARBA" id="ARBA00025788"/>
    </source>
</evidence>
<evidence type="ECO:0000313" key="4">
    <source>
        <dbReference type="EMBL" id="KLT45189.1"/>
    </source>
</evidence>
<feature type="domain" description="PITH" evidence="3">
    <location>
        <begin position="27"/>
        <end position="204"/>
    </location>
</feature>
<dbReference type="RefSeq" id="XP_018281680.1">
    <property type="nucleotide sequence ID" value="XM_018422068.1"/>
</dbReference>
<dbReference type="Pfam" id="PF06201">
    <property type="entry name" value="PITH"/>
    <property type="match status" value="1"/>
</dbReference>
<dbReference type="SUPFAM" id="SSF49785">
    <property type="entry name" value="Galactose-binding domain-like"/>
    <property type="match status" value="1"/>
</dbReference>
<accession>A0A0J1BB46</accession>
<dbReference type="PROSITE" id="PS51532">
    <property type="entry name" value="PITH"/>
    <property type="match status" value="1"/>
</dbReference>
<gene>
    <name evidence="4" type="ORF">CC85DRAFT_282682</name>
</gene>
<feature type="region of interest" description="Disordered" evidence="2">
    <location>
        <begin position="1"/>
        <end position="33"/>
    </location>
</feature>
<dbReference type="GO" id="GO:0005737">
    <property type="term" value="C:cytoplasm"/>
    <property type="evidence" value="ECO:0007669"/>
    <property type="project" value="UniProtKB-ARBA"/>
</dbReference>
<comment type="similarity">
    <text evidence="1">Belongs to the PITHD1 family.</text>
</comment>
<dbReference type="OrthoDB" id="2635at2759"/>
<protein>
    <submittedName>
        <fullName evidence="4">DUF1000-domain-containing protein</fullName>
    </submittedName>
</protein>
<evidence type="ECO:0000256" key="2">
    <source>
        <dbReference type="SAM" id="MobiDB-lite"/>
    </source>
</evidence>
<evidence type="ECO:0000313" key="5">
    <source>
        <dbReference type="Proteomes" id="UP000053611"/>
    </source>
</evidence>
<dbReference type="PANTHER" id="PTHR12175">
    <property type="entry name" value="AD039 HT014 THIOREDOXIN FAMILY TRP26"/>
    <property type="match status" value="1"/>
</dbReference>
<dbReference type="InterPro" id="IPR037047">
    <property type="entry name" value="PITH_dom_sf"/>
</dbReference>
<dbReference type="InterPro" id="IPR010400">
    <property type="entry name" value="PITH_dom"/>
</dbReference>
<dbReference type="EMBL" id="KQ087182">
    <property type="protein sequence ID" value="KLT45189.1"/>
    <property type="molecule type" value="Genomic_DNA"/>
</dbReference>
<reference evidence="4 5" key="1">
    <citation type="submission" date="2015-03" db="EMBL/GenBank/DDBJ databases">
        <title>Genomics and transcriptomics of the oil-accumulating basidiomycete yeast T. oleaginosus allow insights into substrate utilization and the diverse evolutionary trajectories of mating systems in fungi.</title>
        <authorList>
            <consortium name="DOE Joint Genome Institute"/>
            <person name="Kourist R."/>
            <person name="Kracht O."/>
            <person name="Bracharz F."/>
            <person name="Lipzen A."/>
            <person name="Nolan M."/>
            <person name="Ohm R."/>
            <person name="Grigoriev I."/>
            <person name="Sun S."/>
            <person name="Heitman J."/>
            <person name="Bruck T."/>
            <person name="Nowrousian M."/>
        </authorList>
    </citation>
    <scope>NUCLEOTIDE SEQUENCE [LARGE SCALE GENOMIC DNA]</scope>
    <source>
        <strain evidence="4 5">IBC0246</strain>
    </source>
</reference>
<dbReference type="AlphaFoldDB" id="A0A0J1BB46"/>
<dbReference type="PANTHER" id="PTHR12175:SF1">
    <property type="entry name" value="PITH DOMAIN-CONTAINING PROTEIN 1"/>
    <property type="match status" value="1"/>
</dbReference>
<keyword evidence="5" id="KW-1185">Reference proteome</keyword>
<name>A0A0J1BB46_9TREE</name>
<dbReference type="InterPro" id="IPR008979">
    <property type="entry name" value="Galactose-bd-like_sf"/>
</dbReference>
<dbReference type="Proteomes" id="UP000053611">
    <property type="component" value="Unassembled WGS sequence"/>
</dbReference>
<evidence type="ECO:0000259" key="3">
    <source>
        <dbReference type="PROSITE" id="PS51532"/>
    </source>
</evidence>
<dbReference type="InterPro" id="IPR045099">
    <property type="entry name" value="PITH1-like"/>
</dbReference>
<sequence length="225" mass="24667">MSCAHEAGHDHHGHGHDHGDHEGHDHDVPMEAGPADSLYKVIDTEHVVALNAQGGAERGRVVIKDWASREDETIWLESELDDSLLLQIPFTASVSLRSITLKAGQEGFRPSEMRVFANAAGLDFSDAESGTPTQQFDVVEAREGAEYQVKAAKFSSVTSLALFFPHNESEGEDEETTRVYYVGLRGSWKPLPNKLDASIVYESAPRPVDHKNKISDMGAASRQGF</sequence>
<organism evidence="4 5">
    <name type="scientific">Cutaneotrichosporon oleaginosum</name>
    <dbReference type="NCBI Taxonomy" id="879819"/>
    <lineage>
        <taxon>Eukaryota</taxon>
        <taxon>Fungi</taxon>
        <taxon>Dikarya</taxon>
        <taxon>Basidiomycota</taxon>
        <taxon>Agaricomycotina</taxon>
        <taxon>Tremellomycetes</taxon>
        <taxon>Trichosporonales</taxon>
        <taxon>Trichosporonaceae</taxon>
        <taxon>Cutaneotrichosporon</taxon>
    </lineage>
</organism>
<feature type="compositionally biased region" description="Basic and acidic residues" evidence="2">
    <location>
        <begin position="1"/>
        <end position="29"/>
    </location>
</feature>
<dbReference type="GeneID" id="28982671"/>